<feature type="domain" description="HTH luxR-type" evidence="1">
    <location>
        <begin position="290"/>
        <end position="347"/>
    </location>
</feature>
<reference evidence="2 3" key="1">
    <citation type="submission" date="2023-08" db="EMBL/GenBank/DDBJ databases">
        <title>genomic of G39.</title>
        <authorList>
            <person name="Wang Y."/>
        </authorList>
    </citation>
    <scope>NUCLEOTIDE SEQUENCE [LARGE SCALE GENOMIC DNA]</scope>
    <source>
        <strain evidence="2 3">G39</strain>
    </source>
</reference>
<dbReference type="Gene3D" id="1.10.10.10">
    <property type="entry name" value="Winged helix-like DNA-binding domain superfamily/Winged helix DNA-binding domain"/>
    <property type="match status" value="1"/>
</dbReference>
<protein>
    <recommendedName>
        <fullName evidence="1">HTH luxR-type domain-containing protein</fullName>
    </recommendedName>
</protein>
<dbReference type="SUPFAM" id="SSF46894">
    <property type="entry name" value="C-terminal effector domain of the bipartite response regulators"/>
    <property type="match status" value="1"/>
</dbReference>
<organism evidence="2 3">
    <name type="scientific">Qipengyuania profundimaris</name>
    <dbReference type="NCBI Taxonomy" id="3067652"/>
    <lineage>
        <taxon>Bacteria</taxon>
        <taxon>Pseudomonadati</taxon>
        <taxon>Pseudomonadota</taxon>
        <taxon>Alphaproteobacteria</taxon>
        <taxon>Sphingomonadales</taxon>
        <taxon>Erythrobacteraceae</taxon>
        <taxon>Qipengyuania</taxon>
    </lineage>
</organism>
<accession>A0ABT9HRY7</accession>
<dbReference type="RefSeq" id="WP_305932877.1">
    <property type="nucleotide sequence ID" value="NZ_JAVAIM010000001.1"/>
</dbReference>
<evidence type="ECO:0000313" key="2">
    <source>
        <dbReference type="EMBL" id="MDP4575597.1"/>
    </source>
</evidence>
<dbReference type="InterPro" id="IPR036388">
    <property type="entry name" value="WH-like_DNA-bd_sf"/>
</dbReference>
<evidence type="ECO:0000259" key="1">
    <source>
        <dbReference type="SMART" id="SM00421"/>
    </source>
</evidence>
<sequence>MGATFELLAQRCRAAGVGAYEWSRLLQDIGEWVGGSKSMLLGVSPFGPYRHSLSWNHNPEATERYNSRYNLLDPRAPFSKVTPLHVCQLGQKYVRNEDIEATEYFDAISLFADVKDSVHGIIADSAETGRQTISVQRGFAEDFFSATEAGRLQALLPVLEEAIRDSLRIARILGSQASDNGYAYLLIDPGLNIQFFDCTDDLPIFADGGPLGIAAGKLTTPSALVDLACSSAVKRAVSGTRLDLRLAGYELQFSPVPEVLRWSASHDSAFLTIARRERQTSTRAGLYALAHDFSDSESELLAQLVENPDLREASRVLGRSYETVRWHVKNMLDKSATSRRDAMLDAARRGSLD</sequence>
<dbReference type="InterPro" id="IPR000792">
    <property type="entry name" value="Tscrpt_reg_LuxR_C"/>
</dbReference>
<evidence type="ECO:0000313" key="3">
    <source>
        <dbReference type="Proteomes" id="UP001240639"/>
    </source>
</evidence>
<dbReference type="InterPro" id="IPR016032">
    <property type="entry name" value="Sig_transdc_resp-reg_C-effctor"/>
</dbReference>
<comment type="caution">
    <text evidence="2">The sequence shown here is derived from an EMBL/GenBank/DDBJ whole genome shotgun (WGS) entry which is preliminary data.</text>
</comment>
<dbReference type="EMBL" id="JAVAIM010000001">
    <property type="protein sequence ID" value="MDP4575597.1"/>
    <property type="molecule type" value="Genomic_DNA"/>
</dbReference>
<proteinExistence type="predicted"/>
<dbReference type="Proteomes" id="UP001240639">
    <property type="component" value="Unassembled WGS sequence"/>
</dbReference>
<dbReference type="SMART" id="SM00421">
    <property type="entry name" value="HTH_LUXR"/>
    <property type="match status" value="1"/>
</dbReference>
<name>A0ABT9HRY7_9SPHN</name>
<gene>
    <name evidence="2" type="ORF">Q9K02_10655</name>
</gene>
<keyword evidence="3" id="KW-1185">Reference proteome</keyword>